<dbReference type="GO" id="GO:0000302">
    <property type="term" value="P:response to reactive oxygen species"/>
    <property type="evidence" value="ECO:0007669"/>
    <property type="project" value="TreeGrafter"/>
</dbReference>
<feature type="signal peptide" evidence="2">
    <location>
        <begin position="1"/>
        <end position="21"/>
    </location>
</feature>
<dbReference type="GO" id="GO:0005737">
    <property type="term" value="C:cytoplasm"/>
    <property type="evidence" value="ECO:0007669"/>
    <property type="project" value="TreeGrafter"/>
</dbReference>
<gene>
    <name evidence="4" type="ORF">UV8b_05441</name>
</gene>
<proteinExistence type="inferred from homology"/>
<dbReference type="Gene3D" id="2.40.128.20">
    <property type="match status" value="1"/>
</dbReference>
<dbReference type="GeneID" id="66066218"/>
<accession>A0A8E5MI39</accession>
<dbReference type="KEGG" id="uvi:66066218"/>
<dbReference type="InterPro" id="IPR012674">
    <property type="entry name" value="Calycin"/>
</dbReference>
<dbReference type="CDD" id="cd19438">
    <property type="entry name" value="lipocalin_Blc-like"/>
    <property type="match status" value="1"/>
</dbReference>
<protein>
    <recommendedName>
        <fullName evidence="3">Lipocalin/cytosolic fatty-acid binding domain-containing protein</fullName>
    </recommendedName>
</protein>
<keyword evidence="5" id="KW-1185">Reference proteome</keyword>
<keyword evidence="2" id="KW-0732">Signal</keyword>
<evidence type="ECO:0000256" key="2">
    <source>
        <dbReference type="PIRNR" id="PIRNR036893"/>
    </source>
</evidence>
<evidence type="ECO:0000259" key="3">
    <source>
        <dbReference type="Pfam" id="PF08212"/>
    </source>
</evidence>
<evidence type="ECO:0000313" key="5">
    <source>
        <dbReference type="Proteomes" id="UP000027002"/>
    </source>
</evidence>
<dbReference type="EMBL" id="CP072756">
    <property type="protein sequence ID" value="QUC21198.1"/>
    <property type="molecule type" value="Genomic_DNA"/>
</dbReference>
<dbReference type="PIRSF" id="PIRSF036893">
    <property type="entry name" value="Lipocalin_ApoD"/>
    <property type="match status" value="1"/>
</dbReference>
<dbReference type="PANTHER" id="PTHR10612">
    <property type="entry name" value="APOLIPOPROTEIN D"/>
    <property type="match status" value="1"/>
</dbReference>
<feature type="domain" description="Lipocalin/cytosolic fatty-acid binding" evidence="3">
    <location>
        <begin position="47"/>
        <end position="187"/>
    </location>
</feature>
<organism evidence="4 5">
    <name type="scientific">Ustilaginoidea virens</name>
    <name type="common">Rice false smut fungus</name>
    <name type="synonym">Villosiclava virens</name>
    <dbReference type="NCBI Taxonomy" id="1159556"/>
    <lineage>
        <taxon>Eukaryota</taxon>
        <taxon>Fungi</taxon>
        <taxon>Dikarya</taxon>
        <taxon>Ascomycota</taxon>
        <taxon>Pezizomycotina</taxon>
        <taxon>Sordariomycetes</taxon>
        <taxon>Hypocreomycetidae</taxon>
        <taxon>Hypocreales</taxon>
        <taxon>Clavicipitaceae</taxon>
        <taxon>Ustilaginoidea</taxon>
    </lineage>
</organism>
<dbReference type="Pfam" id="PF08212">
    <property type="entry name" value="Lipocalin_2"/>
    <property type="match status" value="1"/>
</dbReference>
<dbReference type="AlphaFoldDB" id="A0A8E5MI39"/>
<reference evidence="4" key="1">
    <citation type="submission" date="2020-03" db="EMBL/GenBank/DDBJ databases">
        <title>A mixture of massive structural variations and highly conserved coding sequences in Ustilaginoidea virens genome.</title>
        <authorList>
            <person name="Zhang K."/>
            <person name="Zhao Z."/>
            <person name="Zhang Z."/>
            <person name="Li Y."/>
            <person name="Hsiang T."/>
            <person name="Sun W."/>
        </authorList>
    </citation>
    <scope>NUCLEOTIDE SEQUENCE</scope>
    <source>
        <strain evidence="4">UV-8b</strain>
    </source>
</reference>
<dbReference type="PANTHER" id="PTHR10612:SF34">
    <property type="entry name" value="APOLIPOPROTEIN D"/>
    <property type="match status" value="1"/>
</dbReference>
<dbReference type="GO" id="GO:0006629">
    <property type="term" value="P:lipid metabolic process"/>
    <property type="evidence" value="ECO:0007669"/>
    <property type="project" value="TreeGrafter"/>
</dbReference>
<dbReference type="InterPro" id="IPR047202">
    <property type="entry name" value="Lipocalin_Blc-like_dom"/>
</dbReference>
<dbReference type="InterPro" id="IPR000566">
    <property type="entry name" value="Lipocln_cytosolic_FA-bd_dom"/>
</dbReference>
<sequence length="194" mass="21117">MRFSLTLLLATCALSHQAVLSKPQPAVAPALWDGSCFYPVADEGFTLDSYAGTWYQVAGTLATFTAGCRCIHAQYSVNKDGSVKVVNICERNGRLGSITGVATLADARYGKTGVFQVHFPHQRPSTCPGPNYIIQEYKKDLAIVQSSNFSNVFILSRSPQVDEATLSRWIERAGELGTSPDKIVKTDQTGCTYK</sequence>
<evidence type="ECO:0000313" key="4">
    <source>
        <dbReference type="EMBL" id="QUC21198.1"/>
    </source>
</evidence>
<comment type="similarity">
    <text evidence="1 2">Belongs to the calycin superfamily. Lipocalin family.</text>
</comment>
<dbReference type="SUPFAM" id="SSF50814">
    <property type="entry name" value="Lipocalins"/>
    <property type="match status" value="1"/>
</dbReference>
<name>A0A8E5MI39_USTVR</name>
<dbReference type="InterPro" id="IPR022271">
    <property type="entry name" value="Lipocalin_ApoD"/>
</dbReference>
<dbReference type="RefSeq" id="XP_042998871.1">
    <property type="nucleotide sequence ID" value="XM_043142938.1"/>
</dbReference>
<feature type="chain" id="PRO_5034417276" description="Lipocalin/cytosolic fatty-acid binding domain-containing protein" evidence="2">
    <location>
        <begin position="22"/>
        <end position="194"/>
    </location>
</feature>
<dbReference type="Proteomes" id="UP000027002">
    <property type="component" value="Chromosome 4"/>
</dbReference>
<evidence type="ECO:0000256" key="1">
    <source>
        <dbReference type="ARBA" id="ARBA00006889"/>
    </source>
</evidence>
<dbReference type="OrthoDB" id="565904at2759"/>